<protein>
    <submittedName>
        <fullName evidence="3">Uncharacterized protein</fullName>
    </submittedName>
</protein>
<name>A0A914QSE0_9BILA</name>
<dbReference type="WBParaSite" id="PDA_v2.g4549.t1">
    <property type="protein sequence ID" value="PDA_v2.g4549.t1"/>
    <property type="gene ID" value="PDA_v2.g4549"/>
</dbReference>
<accession>A0A914QSE0</accession>
<dbReference type="AlphaFoldDB" id="A0A914QSE0"/>
<evidence type="ECO:0000256" key="1">
    <source>
        <dbReference type="SAM" id="SignalP"/>
    </source>
</evidence>
<keyword evidence="2" id="KW-1185">Reference proteome</keyword>
<evidence type="ECO:0000313" key="2">
    <source>
        <dbReference type="Proteomes" id="UP000887578"/>
    </source>
</evidence>
<dbReference type="Proteomes" id="UP000887578">
    <property type="component" value="Unplaced"/>
</dbReference>
<keyword evidence="1" id="KW-0732">Signal</keyword>
<feature type="chain" id="PRO_5037019562" evidence="1">
    <location>
        <begin position="17"/>
        <end position="341"/>
    </location>
</feature>
<evidence type="ECO:0000313" key="3">
    <source>
        <dbReference type="WBParaSite" id="PDA_v2.g4549.t1"/>
    </source>
</evidence>
<feature type="signal peptide" evidence="1">
    <location>
        <begin position="1"/>
        <end position="16"/>
    </location>
</feature>
<reference evidence="3" key="1">
    <citation type="submission" date="2022-11" db="UniProtKB">
        <authorList>
            <consortium name="WormBaseParasite"/>
        </authorList>
    </citation>
    <scope>IDENTIFICATION</scope>
</reference>
<organism evidence="2 3">
    <name type="scientific">Panagrolaimus davidi</name>
    <dbReference type="NCBI Taxonomy" id="227884"/>
    <lineage>
        <taxon>Eukaryota</taxon>
        <taxon>Metazoa</taxon>
        <taxon>Ecdysozoa</taxon>
        <taxon>Nematoda</taxon>
        <taxon>Chromadorea</taxon>
        <taxon>Rhabditida</taxon>
        <taxon>Tylenchina</taxon>
        <taxon>Panagrolaimomorpha</taxon>
        <taxon>Panagrolaimoidea</taxon>
        <taxon>Panagrolaimidae</taxon>
        <taxon>Panagrolaimus</taxon>
    </lineage>
</organism>
<proteinExistence type="predicted"/>
<sequence length="341" mass="37825">MKQFYFLLFFIAGLSAVEYHGDQRHWTIVDADGKTSVALHLLNEKVDLIFPSGKSFHDNASDMKLYSPSGNVKCQNTTNTSKFTLLFGDQNHIRGETKMAIDVDGQKVKMYLYQKCGVTEFPGVYATGITEGAAKPLDNIGLTCFLHADPFQKYGSDATRSSMKLQVTPGNFGCQGFLVLPNFMHVKDVDLKEPTKLPLNATSTTFISADPSPISFVLIYDGNQHVYVKVNSPLPISAFPAFAHDTYFAADQFVIQVEHVEKTVDCKKAEIWIYKSDFINGTEVLVDKSRFISGIATTASTMESGNTTIIEYSTIASSTKKDDEGESAGFQWWWIVIPVVL</sequence>